<evidence type="ECO:0000256" key="3">
    <source>
        <dbReference type="SAM" id="MobiDB-lite"/>
    </source>
</evidence>
<dbReference type="RefSeq" id="WP_317775539.1">
    <property type="nucleotide sequence ID" value="NZ_JAWMAJ010000259.1"/>
</dbReference>
<dbReference type="Gene3D" id="3.90.180.10">
    <property type="entry name" value="Medium-chain alcohol dehydrogenases, catalytic domain"/>
    <property type="match status" value="1"/>
</dbReference>
<keyword evidence="6" id="KW-1185">Reference proteome</keyword>
<gene>
    <name evidence="5" type="ORF">R5A26_43720</name>
</gene>
<keyword evidence="1" id="KW-0521">NADP</keyword>
<dbReference type="PANTHER" id="PTHR48106">
    <property type="entry name" value="QUINONE OXIDOREDUCTASE PIG3-RELATED"/>
    <property type="match status" value="1"/>
</dbReference>
<evidence type="ECO:0000313" key="6">
    <source>
        <dbReference type="Proteomes" id="UP001187346"/>
    </source>
</evidence>
<protein>
    <submittedName>
        <fullName evidence="5">Zinc-binding dehydrogenase</fullName>
    </submittedName>
</protein>
<dbReference type="SMART" id="SM00829">
    <property type="entry name" value="PKS_ER"/>
    <property type="match status" value="1"/>
</dbReference>
<dbReference type="InterPro" id="IPR036291">
    <property type="entry name" value="NAD(P)-bd_dom_sf"/>
</dbReference>
<dbReference type="PANTHER" id="PTHR48106:SF18">
    <property type="entry name" value="QUINONE OXIDOREDUCTASE PIG3"/>
    <property type="match status" value="1"/>
</dbReference>
<dbReference type="SUPFAM" id="SSF51735">
    <property type="entry name" value="NAD(P)-binding Rossmann-fold domains"/>
    <property type="match status" value="1"/>
</dbReference>
<dbReference type="SUPFAM" id="SSF50129">
    <property type="entry name" value="GroES-like"/>
    <property type="match status" value="1"/>
</dbReference>
<evidence type="ECO:0000313" key="5">
    <source>
        <dbReference type="EMBL" id="MDV7222858.1"/>
    </source>
</evidence>
<comment type="caution">
    <text evidence="5">The sequence shown here is derived from an EMBL/GenBank/DDBJ whole genome shotgun (WGS) entry which is preliminary data.</text>
</comment>
<reference evidence="5 6" key="1">
    <citation type="submission" date="2023-10" db="EMBL/GenBank/DDBJ databases">
        <title>Characterization of rhizosphere-enriched actinobacteria from wheat plants lab-grown on chernevaya soil.</title>
        <authorList>
            <person name="Tikhonova E.N."/>
            <person name="Konopkin A."/>
            <person name="Kravchenko I.K."/>
        </authorList>
    </citation>
    <scope>NUCLEOTIDE SEQUENCE [LARGE SCALE GENOMIC DNA]</scope>
    <source>
        <strain evidence="5 6">RR29</strain>
    </source>
</reference>
<feature type="region of interest" description="Disordered" evidence="3">
    <location>
        <begin position="1"/>
        <end position="22"/>
    </location>
</feature>
<dbReference type="Proteomes" id="UP001187346">
    <property type="component" value="Unassembled WGS sequence"/>
</dbReference>
<organism evidence="5 6">
    <name type="scientific">Streptomyces prunicolor</name>
    <dbReference type="NCBI Taxonomy" id="67348"/>
    <lineage>
        <taxon>Bacteria</taxon>
        <taxon>Bacillati</taxon>
        <taxon>Actinomycetota</taxon>
        <taxon>Actinomycetes</taxon>
        <taxon>Kitasatosporales</taxon>
        <taxon>Streptomycetaceae</taxon>
        <taxon>Streptomyces</taxon>
    </lineage>
</organism>
<keyword evidence="2" id="KW-0560">Oxidoreductase</keyword>
<dbReference type="EMBL" id="JAWMAJ010000259">
    <property type="protein sequence ID" value="MDV7222858.1"/>
    <property type="molecule type" value="Genomic_DNA"/>
</dbReference>
<dbReference type="Gene3D" id="3.40.50.720">
    <property type="entry name" value="NAD(P)-binding Rossmann-like Domain"/>
    <property type="match status" value="1"/>
</dbReference>
<feature type="domain" description="Enoyl reductase (ER)" evidence="4">
    <location>
        <begin position="8"/>
        <end position="307"/>
    </location>
</feature>
<evidence type="ECO:0000259" key="4">
    <source>
        <dbReference type="SMART" id="SM00829"/>
    </source>
</evidence>
<evidence type="ECO:0000256" key="1">
    <source>
        <dbReference type="ARBA" id="ARBA00022857"/>
    </source>
</evidence>
<evidence type="ECO:0000256" key="2">
    <source>
        <dbReference type="ARBA" id="ARBA00023002"/>
    </source>
</evidence>
<dbReference type="Pfam" id="PF08240">
    <property type="entry name" value="ADH_N"/>
    <property type="match status" value="1"/>
</dbReference>
<dbReference type="InterPro" id="IPR020843">
    <property type="entry name" value="ER"/>
</dbReference>
<dbReference type="InterPro" id="IPR011032">
    <property type="entry name" value="GroES-like_sf"/>
</dbReference>
<name>A0ABU4FQG2_9ACTN</name>
<dbReference type="InterPro" id="IPR013154">
    <property type="entry name" value="ADH-like_N"/>
</dbReference>
<dbReference type="InterPro" id="IPR013149">
    <property type="entry name" value="ADH-like_C"/>
</dbReference>
<sequence length="310" mass="31410">MRALLPTGDPRTLTEPGEVDAPAPRADEALIKVTDFSLNRADFLLLNSPSSTYRPGIDAAGVVVEAASDGSGPAAGSRVVLHLPGGGAGAEYVAAAADRLAAIPDGVDSATASTLPLAGLVARRMLALAGPLQGRRILATGVGGGVGQLLIQLAVAEGAKITAVAADGQPTAHMAALGAEIALDIETVGGEPFDLVLESVGGELGSRAAYALRPGGQYVWFGQASGDPISLDFFRLLQGGTSLTLRHFVYSDGDSDGSRDAEDMAALLALASRGELRVEIGQRGDFSSAGPMLKEMSAGRLRGKAVVSIG</sequence>
<dbReference type="Pfam" id="PF00107">
    <property type="entry name" value="ADH_zinc_N"/>
    <property type="match status" value="1"/>
</dbReference>
<accession>A0ABU4FQG2</accession>
<proteinExistence type="predicted"/>